<evidence type="ECO:0000256" key="5">
    <source>
        <dbReference type="ARBA" id="ARBA00023157"/>
    </source>
</evidence>
<dbReference type="AlphaFoldDB" id="A0A2G1BY61"/>
<evidence type="ECO:0000313" key="11">
    <source>
        <dbReference type="Proteomes" id="UP001242342"/>
    </source>
</evidence>
<evidence type="ECO:0000256" key="1">
    <source>
        <dbReference type="ARBA" id="ARBA00022722"/>
    </source>
</evidence>
<dbReference type="SUPFAM" id="SSF48537">
    <property type="entry name" value="Phospholipase C/P1 nuclease"/>
    <property type="match status" value="1"/>
</dbReference>
<reference evidence="9 10" key="1">
    <citation type="journal article" date="2016" name="Nat. Commun.">
        <title>Microbial interactions lead to rapid micro-scale successions on model marine particles.</title>
        <authorList>
            <person name="Datta M.S."/>
            <person name="Sliwerska E."/>
            <person name="Gore J."/>
            <person name="Polz M.F."/>
            <person name="Cordero O.X."/>
        </authorList>
    </citation>
    <scope>NUCLEOTIDE SEQUENCE [LARGE SCALE GENOMIC DNA]</scope>
    <source>
        <strain evidence="9 10">4G03</strain>
    </source>
</reference>
<keyword evidence="1" id="KW-0540">Nuclease</keyword>
<evidence type="ECO:0000256" key="2">
    <source>
        <dbReference type="ARBA" id="ARBA00022723"/>
    </source>
</evidence>
<keyword evidence="3" id="KW-0255">Endonuclease</keyword>
<evidence type="ECO:0000256" key="6">
    <source>
        <dbReference type="ARBA" id="ARBA00023180"/>
    </source>
</evidence>
<dbReference type="EMBL" id="PDUU01000002">
    <property type="protein sequence ID" value="PHN98973.1"/>
    <property type="molecule type" value="Genomic_DNA"/>
</dbReference>
<dbReference type="GO" id="GO:0006308">
    <property type="term" value="P:DNA catabolic process"/>
    <property type="evidence" value="ECO:0007669"/>
    <property type="project" value="InterPro"/>
</dbReference>
<feature type="chain" id="PRO_5013605449" evidence="7">
    <location>
        <begin position="21"/>
        <end position="262"/>
    </location>
</feature>
<dbReference type="Gene3D" id="1.10.575.10">
    <property type="entry name" value="P1 Nuclease"/>
    <property type="match status" value="1"/>
</dbReference>
<evidence type="ECO:0000256" key="7">
    <source>
        <dbReference type="SAM" id="SignalP"/>
    </source>
</evidence>
<organism evidence="9 10">
    <name type="scientific">Tenacibaculum discolor</name>
    <dbReference type="NCBI Taxonomy" id="361581"/>
    <lineage>
        <taxon>Bacteria</taxon>
        <taxon>Pseudomonadati</taxon>
        <taxon>Bacteroidota</taxon>
        <taxon>Flavobacteriia</taxon>
        <taxon>Flavobacteriales</taxon>
        <taxon>Flavobacteriaceae</taxon>
        <taxon>Tenacibaculum</taxon>
    </lineage>
</organism>
<keyword evidence="2" id="KW-0479">Metal-binding</keyword>
<comment type="caution">
    <text evidence="9">The sequence shown here is derived from an EMBL/GenBank/DDBJ whole genome shotgun (WGS) entry which is preliminary data.</text>
</comment>
<dbReference type="CDD" id="cd11010">
    <property type="entry name" value="S1-P1_nuclease"/>
    <property type="match status" value="1"/>
</dbReference>
<dbReference type="EMBL" id="JAUYVU010000004">
    <property type="protein sequence ID" value="MDP2541277.1"/>
    <property type="molecule type" value="Genomic_DNA"/>
</dbReference>
<evidence type="ECO:0000256" key="3">
    <source>
        <dbReference type="ARBA" id="ARBA00022759"/>
    </source>
</evidence>
<keyword evidence="6" id="KW-0325">Glycoprotein</keyword>
<gene>
    <name evidence="9" type="ORF">CSC81_01985</name>
    <name evidence="8" type="ORF">Q8W23_07295</name>
</gene>
<dbReference type="GO" id="GO:0016788">
    <property type="term" value="F:hydrolase activity, acting on ester bonds"/>
    <property type="evidence" value="ECO:0007669"/>
    <property type="project" value="InterPro"/>
</dbReference>
<dbReference type="Proteomes" id="UP000222163">
    <property type="component" value="Unassembled WGS sequence"/>
</dbReference>
<proteinExistence type="predicted"/>
<dbReference type="InterPro" id="IPR003154">
    <property type="entry name" value="S1/P1nuclease"/>
</dbReference>
<dbReference type="GO" id="GO:0004519">
    <property type="term" value="F:endonuclease activity"/>
    <property type="evidence" value="ECO:0007669"/>
    <property type="project" value="UniProtKB-KW"/>
</dbReference>
<dbReference type="PANTHER" id="PTHR33146:SF26">
    <property type="entry name" value="ENDONUCLEASE 4"/>
    <property type="match status" value="1"/>
</dbReference>
<dbReference type="Proteomes" id="UP001242342">
    <property type="component" value="Unassembled WGS sequence"/>
</dbReference>
<sequence>MKTKFLIVLAALLVSISSIANNEDIWGPTGHRATGKIAEKHLTKKARKKIEKLLQGESLAFVSTYADEIKSDRKKYGKFYTWHYVNMPLDARYEETEKNPKGDMITGIEQCVKVLKDENSSIDDKRFYLKMLVHLVGDLHQPMHVGLKEDLGGNKIQVQWHGKGSNLHRVWDENLINKWDMSYVELADNARDLSKEQIKVIQKGTVVDWLHDTHKITKEVYKSAEVGENLRYRYSYVYFPVVREQLQKGGLRLAKLLNEIFC</sequence>
<keyword evidence="7" id="KW-0732">Signal</keyword>
<keyword evidence="4" id="KW-0378">Hydrolase</keyword>
<evidence type="ECO:0000313" key="9">
    <source>
        <dbReference type="EMBL" id="PHN98973.1"/>
    </source>
</evidence>
<keyword evidence="11" id="KW-1185">Reference proteome</keyword>
<dbReference type="Pfam" id="PF02265">
    <property type="entry name" value="S1-P1_nuclease"/>
    <property type="match status" value="1"/>
</dbReference>
<evidence type="ECO:0000256" key="4">
    <source>
        <dbReference type="ARBA" id="ARBA00022801"/>
    </source>
</evidence>
<protein>
    <submittedName>
        <fullName evidence="8 9">S1/P1 nuclease</fullName>
    </submittedName>
</protein>
<reference evidence="9" key="2">
    <citation type="submission" date="2017-10" db="EMBL/GenBank/DDBJ databases">
        <authorList>
            <person name="Enke T.N."/>
            <person name="Cordero O.X."/>
        </authorList>
    </citation>
    <scope>NUCLEOTIDE SEQUENCE</scope>
    <source>
        <strain evidence="9">4G03</strain>
    </source>
</reference>
<evidence type="ECO:0000313" key="8">
    <source>
        <dbReference type="EMBL" id="MDP2541277.1"/>
    </source>
</evidence>
<dbReference type="PANTHER" id="PTHR33146">
    <property type="entry name" value="ENDONUCLEASE 4"/>
    <property type="match status" value="1"/>
</dbReference>
<feature type="signal peptide" evidence="7">
    <location>
        <begin position="1"/>
        <end position="20"/>
    </location>
</feature>
<name>A0A2G1BY61_9FLAO</name>
<dbReference type="RefSeq" id="WP_099214101.1">
    <property type="nucleotide sequence ID" value="NZ_JAUYVU010000004.1"/>
</dbReference>
<reference evidence="8 11" key="3">
    <citation type="submission" date="2023-07" db="EMBL/GenBank/DDBJ databases">
        <title>Genome content predicts the carbon catabolic preferences of heterotrophic bacteria.</title>
        <authorList>
            <person name="Gralka M."/>
        </authorList>
    </citation>
    <scope>NUCLEOTIDE SEQUENCE [LARGE SCALE GENOMIC DNA]</scope>
    <source>
        <strain evidence="8 11">4G03</strain>
    </source>
</reference>
<dbReference type="InterPro" id="IPR008947">
    <property type="entry name" value="PLipase_C/P1_nuclease_dom_sf"/>
</dbReference>
<evidence type="ECO:0000313" key="10">
    <source>
        <dbReference type="Proteomes" id="UP000222163"/>
    </source>
</evidence>
<dbReference type="GO" id="GO:0046872">
    <property type="term" value="F:metal ion binding"/>
    <property type="evidence" value="ECO:0007669"/>
    <property type="project" value="UniProtKB-KW"/>
</dbReference>
<keyword evidence="5" id="KW-1015">Disulfide bond</keyword>
<accession>A0A2G1BY61</accession>
<dbReference type="GO" id="GO:0003676">
    <property type="term" value="F:nucleic acid binding"/>
    <property type="evidence" value="ECO:0007669"/>
    <property type="project" value="InterPro"/>
</dbReference>